<name>A0A2Z2HWJ4_9EURY</name>
<accession>A0A2Z2HWJ4</accession>
<dbReference type="Pfam" id="PF20127">
    <property type="entry name" value="DUF6517"/>
    <property type="match status" value="1"/>
</dbReference>
<organism evidence="1 2">
    <name type="scientific">Natrarchaeobaculum aegyptiacum</name>
    <dbReference type="NCBI Taxonomy" id="745377"/>
    <lineage>
        <taxon>Archaea</taxon>
        <taxon>Methanobacteriati</taxon>
        <taxon>Methanobacteriota</taxon>
        <taxon>Stenosarchaea group</taxon>
        <taxon>Halobacteria</taxon>
        <taxon>Halobacteriales</taxon>
        <taxon>Natrialbaceae</taxon>
        <taxon>Natrarchaeobaculum</taxon>
    </lineage>
</organism>
<evidence type="ECO:0000313" key="2">
    <source>
        <dbReference type="Proteomes" id="UP000250088"/>
    </source>
</evidence>
<protein>
    <submittedName>
        <fullName evidence="1">Uncharacterized protein</fullName>
    </submittedName>
</protein>
<dbReference type="EMBL" id="CP019893">
    <property type="protein sequence ID" value="ARS91581.1"/>
    <property type="molecule type" value="Genomic_DNA"/>
</dbReference>
<reference evidence="2" key="1">
    <citation type="submission" date="2017-02" db="EMBL/GenBank/DDBJ databases">
        <title>Natronthermophilus aegyptiacus gen. nov.,sp. nov., an aerobic, extremely halophilic alkalithermophilic archaeon isolated from the athalassohaline Wadi An Natrun, Egypt.</title>
        <authorList>
            <person name="Zhao B."/>
        </authorList>
    </citation>
    <scope>NUCLEOTIDE SEQUENCE [LARGE SCALE GENOMIC DNA]</scope>
    <source>
        <strain evidence="2">JW/NM-HA 15</strain>
    </source>
</reference>
<evidence type="ECO:0000313" key="1">
    <source>
        <dbReference type="EMBL" id="ARS91581.1"/>
    </source>
</evidence>
<proteinExistence type="predicted"/>
<keyword evidence="2" id="KW-1185">Reference proteome</keyword>
<dbReference type="Proteomes" id="UP000250088">
    <property type="component" value="Chromosome"/>
</dbReference>
<sequence length="253" mass="26000">MTSFAASPAVVDPAVADDADFEYRATQARVETASVAGQTLELTSYLSRYVRSRSIPFEAFGDGDLEVAAVLVATTPNVGVAGETVNPVAEMGHSDVAGMLDDRFDVISGDLEFDPDVDLDVDEDAGPQDERSVSVSAFDGEIEFATFDGVATVEDVGEVDVNVDVSRPDAGGDHVVVAGVYPAEGLVEAVFGDETDLGMGGLLGGDEGGDALAGEETDASSIDEMTGAINHGDDVAIDLEEKSEEGGGLWGGG</sequence>
<dbReference type="KEGG" id="naj:B1756_18865"/>
<dbReference type="InterPro" id="IPR045396">
    <property type="entry name" value="DUF6517"/>
</dbReference>
<dbReference type="AlphaFoldDB" id="A0A2Z2HWJ4"/>
<gene>
    <name evidence="1" type="ORF">B1756_18865</name>
</gene>